<dbReference type="GO" id="GO:0005997">
    <property type="term" value="P:xylulose metabolic process"/>
    <property type="evidence" value="ECO:0007669"/>
    <property type="project" value="InterPro"/>
</dbReference>
<comment type="similarity">
    <text evidence="2">Belongs to the FGGY kinase family.</text>
</comment>
<dbReference type="AlphaFoldDB" id="A0A383V639"/>
<dbReference type="InterPro" id="IPR006000">
    <property type="entry name" value="Xylulokinase"/>
</dbReference>
<evidence type="ECO:0000256" key="5">
    <source>
        <dbReference type="ARBA" id="ARBA00022679"/>
    </source>
</evidence>
<keyword evidence="8" id="KW-0067">ATP-binding</keyword>
<dbReference type="GO" id="GO:0004370">
    <property type="term" value="F:glycerol kinase activity"/>
    <property type="evidence" value="ECO:0007669"/>
    <property type="project" value="UniProtKB-EC"/>
</dbReference>
<evidence type="ECO:0000313" key="12">
    <source>
        <dbReference type="EMBL" id="SZX59806.1"/>
    </source>
</evidence>
<reference evidence="12 13" key="1">
    <citation type="submission" date="2016-10" db="EMBL/GenBank/DDBJ databases">
        <authorList>
            <person name="Cai Z."/>
        </authorList>
    </citation>
    <scope>NUCLEOTIDE SEQUENCE [LARGE SCALE GENOMIC DNA]</scope>
</reference>
<dbReference type="GO" id="GO:0019563">
    <property type="term" value="P:glycerol catabolic process"/>
    <property type="evidence" value="ECO:0007669"/>
    <property type="project" value="UniProtKB-UniPathway"/>
</dbReference>
<evidence type="ECO:0000256" key="1">
    <source>
        <dbReference type="ARBA" id="ARBA00005190"/>
    </source>
</evidence>
<dbReference type="Proteomes" id="UP000256970">
    <property type="component" value="Unassembled WGS sequence"/>
</dbReference>
<dbReference type="Gene3D" id="3.30.420.40">
    <property type="match status" value="2"/>
</dbReference>
<dbReference type="InterPro" id="IPR018483">
    <property type="entry name" value="Carb_kinase_FGGY_CS"/>
</dbReference>
<dbReference type="InterPro" id="IPR043129">
    <property type="entry name" value="ATPase_NBD"/>
</dbReference>
<dbReference type="STRING" id="3088.A0A383V639"/>
<keyword evidence="7" id="KW-0418">Kinase</keyword>
<name>A0A383V639_TETOB</name>
<evidence type="ECO:0000256" key="9">
    <source>
        <dbReference type="ARBA" id="ARBA00023277"/>
    </source>
</evidence>
<feature type="domain" description="Carbohydrate kinase FGGY N-terminal" evidence="10">
    <location>
        <begin position="4"/>
        <end position="240"/>
    </location>
</feature>
<dbReference type="CDD" id="cd07809">
    <property type="entry name" value="ASKHA_NBD_FGGY_BaXK-like"/>
    <property type="match status" value="1"/>
</dbReference>
<dbReference type="InterPro" id="IPR018484">
    <property type="entry name" value="FGGY_N"/>
</dbReference>
<keyword evidence="13" id="KW-1185">Reference proteome</keyword>
<dbReference type="EC" id="2.7.1.30" evidence="3"/>
<dbReference type="EMBL" id="FNXT01000027">
    <property type="protein sequence ID" value="SZX59806.1"/>
    <property type="molecule type" value="Genomic_DNA"/>
</dbReference>
<evidence type="ECO:0000259" key="10">
    <source>
        <dbReference type="Pfam" id="PF00370"/>
    </source>
</evidence>
<dbReference type="Pfam" id="PF02782">
    <property type="entry name" value="FGGY_C"/>
    <property type="match status" value="1"/>
</dbReference>
<evidence type="ECO:0000256" key="8">
    <source>
        <dbReference type="ARBA" id="ARBA00022840"/>
    </source>
</evidence>
<evidence type="ECO:0000256" key="7">
    <source>
        <dbReference type="ARBA" id="ARBA00022777"/>
    </source>
</evidence>
<evidence type="ECO:0000256" key="2">
    <source>
        <dbReference type="ARBA" id="ARBA00009156"/>
    </source>
</evidence>
<dbReference type="PIRSF" id="PIRSF000538">
    <property type="entry name" value="GlpK"/>
    <property type="match status" value="1"/>
</dbReference>
<dbReference type="NCBIfam" id="TIGR01312">
    <property type="entry name" value="XylB"/>
    <property type="match status" value="1"/>
</dbReference>
<dbReference type="PROSITE" id="PS00933">
    <property type="entry name" value="FGGY_KINASES_1"/>
    <property type="match status" value="1"/>
</dbReference>
<keyword evidence="4" id="KW-0859">Xylose metabolism</keyword>
<dbReference type="Pfam" id="PF00370">
    <property type="entry name" value="FGGY_N"/>
    <property type="match status" value="1"/>
</dbReference>
<dbReference type="GO" id="GO:0042732">
    <property type="term" value="P:D-xylose metabolic process"/>
    <property type="evidence" value="ECO:0007669"/>
    <property type="project" value="UniProtKB-KW"/>
</dbReference>
<dbReference type="PANTHER" id="PTHR43095:SF5">
    <property type="entry name" value="XYLULOSE KINASE"/>
    <property type="match status" value="1"/>
</dbReference>
<dbReference type="UniPathway" id="UPA00618">
    <property type="reaction ID" value="UER00672"/>
</dbReference>
<gene>
    <name evidence="12" type="ORF">BQ4739_LOCUS413</name>
</gene>
<evidence type="ECO:0000256" key="4">
    <source>
        <dbReference type="ARBA" id="ARBA00022629"/>
    </source>
</evidence>
<evidence type="ECO:0000256" key="6">
    <source>
        <dbReference type="ARBA" id="ARBA00022741"/>
    </source>
</evidence>
<keyword evidence="5" id="KW-0808">Transferase</keyword>
<comment type="pathway">
    <text evidence="1">Polyol metabolism; glycerol degradation via glycerol kinase pathway; sn-glycerol 3-phosphate from glycerol: step 1/1.</text>
</comment>
<dbReference type="InterPro" id="IPR050406">
    <property type="entry name" value="FGGY_Carb_Kinase"/>
</dbReference>
<evidence type="ECO:0000313" key="13">
    <source>
        <dbReference type="Proteomes" id="UP000256970"/>
    </source>
</evidence>
<dbReference type="GO" id="GO:0004856">
    <property type="term" value="F:D-xylulokinase activity"/>
    <property type="evidence" value="ECO:0007669"/>
    <property type="project" value="InterPro"/>
</dbReference>
<keyword evidence="6" id="KW-0547">Nucleotide-binding</keyword>
<dbReference type="InterPro" id="IPR018485">
    <property type="entry name" value="FGGY_C"/>
</dbReference>
<dbReference type="PANTHER" id="PTHR43095">
    <property type="entry name" value="SUGAR KINASE"/>
    <property type="match status" value="1"/>
</dbReference>
<dbReference type="SUPFAM" id="SSF53067">
    <property type="entry name" value="Actin-like ATPase domain"/>
    <property type="match status" value="2"/>
</dbReference>
<evidence type="ECO:0000259" key="11">
    <source>
        <dbReference type="Pfam" id="PF02782"/>
    </source>
</evidence>
<feature type="domain" description="Carbohydrate kinase FGGY C-terminal" evidence="11">
    <location>
        <begin position="250"/>
        <end position="431"/>
    </location>
</feature>
<dbReference type="InterPro" id="IPR000577">
    <property type="entry name" value="Carb_kinase_FGGY"/>
</dbReference>
<protein>
    <recommendedName>
        <fullName evidence="3">glycerol kinase</fullName>
        <ecNumber evidence="3">2.7.1.30</ecNumber>
    </recommendedName>
</protein>
<keyword evidence="9" id="KW-0119">Carbohydrate metabolism</keyword>
<evidence type="ECO:0000256" key="3">
    <source>
        <dbReference type="ARBA" id="ARBA00012099"/>
    </source>
</evidence>
<organism evidence="12 13">
    <name type="scientific">Tetradesmus obliquus</name>
    <name type="common">Green alga</name>
    <name type="synonym">Acutodesmus obliquus</name>
    <dbReference type="NCBI Taxonomy" id="3088"/>
    <lineage>
        <taxon>Eukaryota</taxon>
        <taxon>Viridiplantae</taxon>
        <taxon>Chlorophyta</taxon>
        <taxon>core chlorophytes</taxon>
        <taxon>Chlorophyceae</taxon>
        <taxon>CS clade</taxon>
        <taxon>Sphaeropleales</taxon>
        <taxon>Scenedesmaceae</taxon>
        <taxon>Tetradesmus</taxon>
    </lineage>
</organism>
<dbReference type="GO" id="GO:0005524">
    <property type="term" value="F:ATP binding"/>
    <property type="evidence" value="ECO:0007669"/>
    <property type="project" value="UniProtKB-KW"/>
</dbReference>
<accession>A0A383V639</accession>
<sequence>MAPLYLGLDVGTQGVKAVVYDSKLKQIVGRGAQPWAILESTVPGRAEQHPTTWVEGTIAAAKQALSAVDRSAVKAVAVSGQQHGMVALAADGSVLRPAKLWCDTESAPEAAELSQKLGYTVVPSFTSTKLLWLQRHEPEVWSRLAAVLLPHDYMNYWLTGKQVTEAGDASGTGLLDVAQRCWDARLVAMIDDKLAGCLQRIIGPDESVGTVLPEVADLLGLGHDVVVAPGSGDNAMSALGSGITQPGELVVSLGTSATLFGVSGQPIIDPSCAVCPFCDATGAWLPLICTLNCTVPAEEVITAFGISHEQATALAEKEPAGSGGVSFLPYLVGERTPNWPDSSGAVVGLRPGLLKPGVLYRAALEGATLSLAAALSRATDLGLVPKELRLVGGGSKNALWRQIVADVFQLPVKLPLEAESAALGAALQAAAVHSGVPVGAYVQQNQPPISEQVVQPNPANKQAYEEALQRHMQRGQRLFAPQQQQQQ</sequence>
<proteinExistence type="inferred from homology"/>